<evidence type="ECO:0000256" key="1">
    <source>
        <dbReference type="SAM" id="Phobius"/>
    </source>
</evidence>
<keyword evidence="1" id="KW-0812">Transmembrane</keyword>
<dbReference type="EMBL" id="JAJTTC010000008">
    <property type="protein sequence ID" value="MCF0064774.1"/>
    <property type="molecule type" value="Genomic_DNA"/>
</dbReference>
<reference evidence="2" key="1">
    <citation type="submission" date="2021-12" db="EMBL/GenBank/DDBJ databases">
        <title>Novel species in genus Dyadobacter.</title>
        <authorList>
            <person name="Ma C."/>
        </authorList>
    </citation>
    <scope>NUCLEOTIDE SEQUENCE</scope>
    <source>
        <strain evidence="2">LJ419</strain>
    </source>
</reference>
<dbReference type="RefSeq" id="WP_234657745.1">
    <property type="nucleotide sequence ID" value="NZ_CP094997.1"/>
</dbReference>
<comment type="caution">
    <text evidence="2">The sequence shown here is derived from an EMBL/GenBank/DDBJ whole genome shotgun (WGS) entry which is preliminary data.</text>
</comment>
<evidence type="ECO:0000313" key="3">
    <source>
        <dbReference type="Proteomes" id="UP001139000"/>
    </source>
</evidence>
<protein>
    <submittedName>
        <fullName evidence="2">Uncharacterized protein</fullName>
    </submittedName>
</protein>
<dbReference type="Proteomes" id="UP001139000">
    <property type="component" value="Unassembled WGS sequence"/>
</dbReference>
<evidence type="ECO:0000313" key="2">
    <source>
        <dbReference type="EMBL" id="MCF0064774.1"/>
    </source>
</evidence>
<sequence>MRTSNIKICLARQARTTKLKDPHLSQRGLCLHQYSFFFILSFTFLLLTIPVHGQGSAVPLIKRGQFRIGLGADYIKTLDLIYSPQMYKSVRTRVQLGYSHKSGNGIFSSDLHVFLGALKPDSGSGVDIYSKETDIHGVETIERKELELSQIGLNLQLGYLHEIKQLRNSFKSFYLGGSLEENLTYTPGFISIGVINYSSLNAKARFDYFLKNGKPVIFELAVPVVSMVTRLPYHQSPGAPGKSSLAAFFTGNNKVETFNHFQNARIAIKYPLLVKKRIALNITYEASWMHYYKPKHLTQAGNQLSLGLTF</sequence>
<organism evidence="2 3">
    <name type="scientific">Dyadobacter chenwenxiniae</name>
    <dbReference type="NCBI Taxonomy" id="2906456"/>
    <lineage>
        <taxon>Bacteria</taxon>
        <taxon>Pseudomonadati</taxon>
        <taxon>Bacteroidota</taxon>
        <taxon>Cytophagia</taxon>
        <taxon>Cytophagales</taxon>
        <taxon>Spirosomataceae</taxon>
        <taxon>Dyadobacter</taxon>
    </lineage>
</organism>
<feature type="transmembrane region" description="Helical" evidence="1">
    <location>
        <begin position="34"/>
        <end position="53"/>
    </location>
</feature>
<gene>
    <name evidence="2" type="ORF">LXM26_24900</name>
</gene>
<proteinExistence type="predicted"/>
<accession>A0A9X1PQV9</accession>
<keyword evidence="1" id="KW-1133">Transmembrane helix</keyword>
<dbReference type="AlphaFoldDB" id="A0A9X1PQV9"/>
<keyword evidence="1" id="KW-0472">Membrane</keyword>
<name>A0A9X1PQV9_9BACT</name>
<keyword evidence="3" id="KW-1185">Reference proteome</keyword>